<accession>A0A4Q0MC91</accession>
<feature type="transmembrane region" description="Helical" evidence="1">
    <location>
        <begin position="20"/>
        <end position="36"/>
    </location>
</feature>
<feature type="transmembrane region" description="Helical" evidence="1">
    <location>
        <begin position="170"/>
        <end position="191"/>
    </location>
</feature>
<dbReference type="AlphaFoldDB" id="A0A4Q0MC91"/>
<dbReference type="InterPro" id="IPR050879">
    <property type="entry name" value="Acyltransferase_3"/>
</dbReference>
<proteinExistence type="predicted"/>
<organism evidence="3 4">
    <name type="scientific">Hansschlegelia zhihuaiae</name>
    <dbReference type="NCBI Taxonomy" id="405005"/>
    <lineage>
        <taxon>Bacteria</taxon>
        <taxon>Pseudomonadati</taxon>
        <taxon>Pseudomonadota</taxon>
        <taxon>Alphaproteobacteria</taxon>
        <taxon>Hyphomicrobiales</taxon>
        <taxon>Methylopilaceae</taxon>
        <taxon>Hansschlegelia</taxon>
    </lineage>
</organism>
<name>A0A4Q0MC91_9HYPH</name>
<keyword evidence="1" id="KW-0472">Membrane</keyword>
<feature type="transmembrane region" description="Helical" evidence="1">
    <location>
        <begin position="115"/>
        <end position="132"/>
    </location>
</feature>
<feature type="domain" description="Acyltransferase 3" evidence="2">
    <location>
        <begin position="14"/>
        <end position="357"/>
    </location>
</feature>
<dbReference type="OrthoDB" id="9796461at2"/>
<gene>
    <name evidence="3" type="ORF">EK403_16255</name>
</gene>
<evidence type="ECO:0000256" key="1">
    <source>
        <dbReference type="SAM" id="Phobius"/>
    </source>
</evidence>
<dbReference type="InterPro" id="IPR002656">
    <property type="entry name" value="Acyl_transf_3_dom"/>
</dbReference>
<dbReference type="GO" id="GO:0016747">
    <property type="term" value="F:acyltransferase activity, transferring groups other than amino-acyl groups"/>
    <property type="evidence" value="ECO:0007669"/>
    <property type="project" value="InterPro"/>
</dbReference>
<feature type="transmembrane region" description="Helical" evidence="1">
    <location>
        <begin position="271"/>
        <end position="291"/>
    </location>
</feature>
<evidence type="ECO:0000313" key="3">
    <source>
        <dbReference type="EMBL" id="RXF70957.1"/>
    </source>
</evidence>
<keyword evidence="3" id="KW-0808">Transferase</keyword>
<comment type="caution">
    <text evidence="3">The sequence shown here is derived from an EMBL/GenBank/DDBJ whole genome shotgun (WGS) entry which is preliminary data.</text>
</comment>
<protein>
    <submittedName>
        <fullName evidence="3">Acyltransferase</fullName>
    </submittedName>
</protein>
<keyword evidence="4" id="KW-1185">Reference proteome</keyword>
<evidence type="ECO:0000313" key="4">
    <source>
        <dbReference type="Proteomes" id="UP000289708"/>
    </source>
</evidence>
<sequence>MPILAHPRVSQIDALTSLRFGAALYVVYFHYSVLFFERDASPPAASLGYTGVTFFFMLSGFILSYNYKSADLSSIYGYLLARVARIYPAFLFSLLIGLPFFIKAVAQIDEPDQKLLAASAVLLAPLGLHAWVPGAACSINCPSWSVSTEFFFYLLFPFIFLKILKRPTRWLVATTLCWVVTVYALDVLWSLKGHGFALTSHEAHVNPATDLLSQFIMYFPPLRISEFLFGIILFAYWSRDRRLKRPLIFFVTFVLLITIVVLMEGEISDVVLHNGLTVIVWAPLILAGASMNRGPLNWPLFVFLGRLSFSFYLTHIPAAQIVLALNKYLIGSDISSSPWSWALGTTILALALSVAMYVLIEAPGRRYIMSRWSGRRSLAQGNVVLR</sequence>
<keyword evidence="1" id="KW-1133">Transmembrane helix</keyword>
<feature type="transmembrane region" description="Helical" evidence="1">
    <location>
        <begin position="144"/>
        <end position="163"/>
    </location>
</feature>
<feature type="transmembrane region" description="Helical" evidence="1">
    <location>
        <begin position="87"/>
        <end position="106"/>
    </location>
</feature>
<feature type="transmembrane region" description="Helical" evidence="1">
    <location>
        <begin position="298"/>
        <end position="319"/>
    </location>
</feature>
<dbReference type="EMBL" id="RYFI01000016">
    <property type="protein sequence ID" value="RXF70957.1"/>
    <property type="molecule type" value="Genomic_DNA"/>
</dbReference>
<dbReference type="Pfam" id="PF01757">
    <property type="entry name" value="Acyl_transf_3"/>
    <property type="match status" value="1"/>
</dbReference>
<keyword evidence="3" id="KW-0012">Acyltransferase</keyword>
<dbReference type="RefSeq" id="WP_128778523.1">
    <property type="nucleotide sequence ID" value="NZ_RYFI01000016.1"/>
</dbReference>
<dbReference type="GO" id="GO:0000271">
    <property type="term" value="P:polysaccharide biosynthetic process"/>
    <property type="evidence" value="ECO:0007669"/>
    <property type="project" value="TreeGrafter"/>
</dbReference>
<reference evidence="3 4" key="1">
    <citation type="submission" date="2018-12" db="EMBL/GenBank/DDBJ databases">
        <title>bacterium Hansschlegelia zhihuaiae S113.</title>
        <authorList>
            <person name="He J."/>
        </authorList>
    </citation>
    <scope>NUCLEOTIDE SEQUENCE [LARGE SCALE GENOMIC DNA]</scope>
    <source>
        <strain evidence="3 4">S 113</strain>
    </source>
</reference>
<dbReference type="GO" id="GO:0016020">
    <property type="term" value="C:membrane"/>
    <property type="evidence" value="ECO:0007669"/>
    <property type="project" value="TreeGrafter"/>
</dbReference>
<feature type="transmembrane region" description="Helical" evidence="1">
    <location>
        <begin position="247"/>
        <end position="265"/>
    </location>
</feature>
<evidence type="ECO:0000259" key="2">
    <source>
        <dbReference type="Pfam" id="PF01757"/>
    </source>
</evidence>
<dbReference type="PANTHER" id="PTHR23028">
    <property type="entry name" value="ACETYLTRANSFERASE"/>
    <property type="match status" value="1"/>
</dbReference>
<dbReference type="PANTHER" id="PTHR23028:SF53">
    <property type="entry name" value="ACYL_TRANSF_3 DOMAIN-CONTAINING PROTEIN"/>
    <property type="match status" value="1"/>
</dbReference>
<keyword evidence="1" id="KW-0812">Transmembrane</keyword>
<feature type="transmembrane region" description="Helical" evidence="1">
    <location>
        <begin position="211"/>
        <end position="235"/>
    </location>
</feature>
<feature type="transmembrane region" description="Helical" evidence="1">
    <location>
        <begin position="339"/>
        <end position="360"/>
    </location>
</feature>
<dbReference type="Proteomes" id="UP000289708">
    <property type="component" value="Unassembled WGS sequence"/>
</dbReference>
<feature type="transmembrane region" description="Helical" evidence="1">
    <location>
        <begin position="48"/>
        <end position="67"/>
    </location>
</feature>